<dbReference type="PROSITE" id="PS00163">
    <property type="entry name" value="FUMARATE_LYASES"/>
    <property type="match status" value="1"/>
</dbReference>
<keyword evidence="12" id="KW-1185">Reference proteome</keyword>
<dbReference type="Pfam" id="PF00206">
    <property type="entry name" value="Lyase_1"/>
    <property type="match status" value="1"/>
</dbReference>
<sequence>MSASSRTQLFSSPANIFSNQATTHKLDSSLAFVCLPRHNNLLCRMSQAKEAKLWGGRFEESVTAIVEKFTESISYDKALYKHDIRGSKAHASMLAKQGMISTSDRDSILEGLDEIERKIEAGEFVWRTDREDVHMNIEAALTDIIGEPAKKLHTARSRNDQVLTDFRLWCRDAIDTIMESIKRLQIALVKLALNNENLIVPGYTHLQRAQPVLLQHLLLAYIEQLERDAGRLQDCRVRLNFCPLGACALAGTGLPIDRFMTAEILEFTAPMRNSIDAVSDRDFVLEFLSANSITAVHLSRLGEEWVLWASEEFGFITPSDSVSTGSSIMPQKKNPDPMELVRGKSARVIGDLVTLLTLCKGLPLAYNRDLQEDKEPTFDSVKTIIGMLEVSAEFAQNITFNQERIQKALPAGHLDATTLADYLVKKQIPFRTSHDIVGRAVALCVSKNCQLKDLSLEEMRSLNPVFNEDVYDYLGVENAVKKFCSYGSTGSACVASQLDYWVKKLGINRSSP</sequence>
<feature type="domain" description="Argininosuccinate lyase C-terminal" evidence="10">
    <location>
        <begin position="414"/>
        <end position="481"/>
    </location>
</feature>
<dbReference type="PANTHER" id="PTHR43814:SF1">
    <property type="entry name" value="ARGININOSUCCINATE LYASE"/>
    <property type="match status" value="1"/>
</dbReference>
<evidence type="ECO:0000256" key="5">
    <source>
        <dbReference type="ARBA" id="ARBA00022571"/>
    </source>
</evidence>
<comment type="caution">
    <text evidence="11">The sequence shown here is derived from an EMBL/GenBank/DDBJ whole genome shotgun (WGS) entry which is preliminary data.</text>
</comment>
<dbReference type="InterPro" id="IPR029419">
    <property type="entry name" value="Arg_succ_lyase_C"/>
</dbReference>
<dbReference type="Gene3D" id="1.10.40.30">
    <property type="entry name" value="Fumarase/aspartase (C-terminal domain)"/>
    <property type="match status" value="1"/>
</dbReference>
<evidence type="ECO:0000256" key="1">
    <source>
        <dbReference type="ARBA" id="ARBA00000985"/>
    </source>
</evidence>
<dbReference type="EMBL" id="JAJSOW010000001">
    <property type="protein sequence ID" value="KAI9200777.1"/>
    <property type="molecule type" value="Genomic_DNA"/>
</dbReference>
<comment type="catalytic activity">
    <reaction evidence="1">
        <text>2-(N(omega)-L-arginino)succinate = fumarate + L-arginine</text>
        <dbReference type="Rhea" id="RHEA:24020"/>
        <dbReference type="ChEBI" id="CHEBI:29806"/>
        <dbReference type="ChEBI" id="CHEBI:32682"/>
        <dbReference type="ChEBI" id="CHEBI:57472"/>
        <dbReference type="EC" id="4.3.2.1"/>
    </reaction>
</comment>
<dbReference type="Gene3D" id="1.20.200.10">
    <property type="entry name" value="Fumarase/aspartase (Central domain)"/>
    <property type="match status" value="1"/>
</dbReference>
<dbReference type="Pfam" id="PF14698">
    <property type="entry name" value="ASL_C2"/>
    <property type="match status" value="1"/>
</dbReference>
<dbReference type="NCBIfam" id="TIGR00838">
    <property type="entry name" value="argH"/>
    <property type="match status" value="1"/>
</dbReference>
<protein>
    <recommendedName>
        <fullName evidence="4">argininosuccinate lyase</fullName>
        <ecNumber evidence="4">4.3.2.1</ecNumber>
    </recommendedName>
    <alternativeName>
        <fullName evidence="8">Arginosuccinase</fullName>
    </alternativeName>
</protein>
<dbReference type="GO" id="GO:0005829">
    <property type="term" value="C:cytosol"/>
    <property type="evidence" value="ECO:0007669"/>
    <property type="project" value="TreeGrafter"/>
</dbReference>
<keyword evidence="5" id="KW-0055">Arginine biosynthesis</keyword>
<dbReference type="InterPro" id="IPR009049">
    <property type="entry name" value="Argininosuccinate_lyase"/>
</dbReference>
<dbReference type="Proteomes" id="UP001064489">
    <property type="component" value="Chromosome 9"/>
</dbReference>
<feature type="domain" description="Fumarate lyase N-terminal" evidence="9">
    <location>
        <begin position="56"/>
        <end position="350"/>
    </location>
</feature>
<evidence type="ECO:0000259" key="10">
    <source>
        <dbReference type="Pfam" id="PF14698"/>
    </source>
</evidence>
<dbReference type="SUPFAM" id="SSF48557">
    <property type="entry name" value="L-aspartase-like"/>
    <property type="match status" value="1"/>
</dbReference>
<dbReference type="InterPro" id="IPR022761">
    <property type="entry name" value="Fumarate_lyase_N"/>
</dbReference>
<dbReference type="InterPro" id="IPR008948">
    <property type="entry name" value="L-Aspartase-like"/>
</dbReference>
<proteinExistence type="inferred from homology"/>
<dbReference type="GO" id="GO:0042450">
    <property type="term" value="P:L-arginine biosynthetic process via ornithine"/>
    <property type="evidence" value="ECO:0007669"/>
    <property type="project" value="InterPro"/>
</dbReference>
<evidence type="ECO:0000256" key="6">
    <source>
        <dbReference type="ARBA" id="ARBA00022605"/>
    </source>
</evidence>
<reference evidence="11" key="2">
    <citation type="submission" date="2023-02" db="EMBL/GenBank/DDBJ databases">
        <authorList>
            <person name="Swenson N.G."/>
            <person name="Wegrzyn J.L."/>
            <person name="Mcevoy S.L."/>
        </authorList>
    </citation>
    <scope>NUCLEOTIDE SEQUENCE</scope>
    <source>
        <strain evidence="11">91603</strain>
        <tissue evidence="11">Leaf</tissue>
    </source>
</reference>
<reference evidence="11" key="1">
    <citation type="journal article" date="2022" name="Plant J.">
        <title>Strategies of tolerance reflected in two North American maple genomes.</title>
        <authorList>
            <person name="McEvoy S.L."/>
            <person name="Sezen U.U."/>
            <person name="Trouern-Trend A."/>
            <person name="McMahon S.M."/>
            <person name="Schaberg P.G."/>
            <person name="Yang J."/>
            <person name="Wegrzyn J.L."/>
            <person name="Swenson N.G."/>
        </authorList>
    </citation>
    <scope>NUCLEOTIDE SEQUENCE</scope>
    <source>
        <strain evidence="11">91603</strain>
    </source>
</reference>
<comment type="similarity">
    <text evidence="3">Belongs to the lyase 1 family. Argininosuccinate lyase subfamily.</text>
</comment>
<dbReference type="InterPro" id="IPR024083">
    <property type="entry name" value="Fumarase/histidase_N"/>
</dbReference>
<evidence type="ECO:0000313" key="11">
    <source>
        <dbReference type="EMBL" id="KAI9200777.1"/>
    </source>
</evidence>
<dbReference type="InterPro" id="IPR000362">
    <property type="entry name" value="Fumarate_lyase_fam"/>
</dbReference>
<gene>
    <name evidence="11" type="ORF">LWI28_013108</name>
</gene>
<dbReference type="InterPro" id="IPR020557">
    <property type="entry name" value="Fumarate_lyase_CS"/>
</dbReference>
<dbReference type="CDD" id="cd01359">
    <property type="entry name" value="Argininosuccinate_lyase"/>
    <property type="match status" value="1"/>
</dbReference>
<dbReference type="AlphaFoldDB" id="A0AAD5JWH0"/>
<dbReference type="GO" id="GO:0004056">
    <property type="term" value="F:argininosuccinate lyase activity"/>
    <property type="evidence" value="ECO:0007669"/>
    <property type="project" value="UniProtKB-EC"/>
</dbReference>
<evidence type="ECO:0000259" key="9">
    <source>
        <dbReference type="Pfam" id="PF00206"/>
    </source>
</evidence>
<dbReference type="Gene3D" id="1.10.275.10">
    <property type="entry name" value="Fumarase/aspartase (N-terminal domain)"/>
    <property type="match status" value="1"/>
</dbReference>
<dbReference type="PANTHER" id="PTHR43814">
    <property type="entry name" value="ARGININOSUCCINATE LYASE"/>
    <property type="match status" value="1"/>
</dbReference>
<dbReference type="HAMAP" id="MF_00006">
    <property type="entry name" value="Arg_succ_lyase"/>
    <property type="match status" value="1"/>
</dbReference>
<dbReference type="FunFam" id="1.20.200.10:FF:000019">
    <property type="entry name" value="Argininosuccinate lyase chloroplastic"/>
    <property type="match status" value="1"/>
</dbReference>
<evidence type="ECO:0000256" key="2">
    <source>
        <dbReference type="ARBA" id="ARBA00004941"/>
    </source>
</evidence>
<accession>A0AAD5JWH0</accession>
<evidence type="ECO:0000256" key="8">
    <source>
        <dbReference type="ARBA" id="ARBA00032749"/>
    </source>
</evidence>
<dbReference type="PRINTS" id="PR00145">
    <property type="entry name" value="ARGSUCLYASE"/>
</dbReference>
<organism evidence="11 12">
    <name type="scientific">Acer negundo</name>
    <name type="common">Box elder</name>
    <dbReference type="NCBI Taxonomy" id="4023"/>
    <lineage>
        <taxon>Eukaryota</taxon>
        <taxon>Viridiplantae</taxon>
        <taxon>Streptophyta</taxon>
        <taxon>Embryophyta</taxon>
        <taxon>Tracheophyta</taxon>
        <taxon>Spermatophyta</taxon>
        <taxon>Magnoliopsida</taxon>
        <taxon>eudicotyledons</taxon>
        <taxon>Gunneridae</taxon>
        <taxon>Pentapetalae</taxon>
        <taxon>rosids</taxon>
        <taxon>malvids</taxon>
        <taxon>Sapindales</taxon>
        <taxon>Sapindaceae</taxon>
        <taxon>Hippocastanoideae</taxon>
        <taxon>Acereae</taxon>
        <taxon>Acer</taxon>
    </lineage>
</organism>
<dbReference type="FunFam" id="1.10.40.30:FF:000001">
    <property type="entry name" value="Argininosuccinate lyase"/>
    <property type="match status" value="1"/>
</dbReference>
<keyword evidence="6" id="KW-0028">Amino-acid biosynthesis</keyword>
<evidence type="ECO:0000256" key="4">
    <source>
        <dbReference type="ARBA" id="ARBA00012338"/>
    </source>
</evidence>
<evidence type="ECO:0000256" key="3">
    <source>
        <dbReference type="ARBA" id="ARBA00010755"/>
    </source>
</evidence>
<evidence type="ECO:0000256" key="7">
    <source>
        <dbReference type="ARBA" id="ARBA00023239"/>
    </source>
</evidence>
<keyword evidence="7" id="KW-0456">Lyase</keyword>
<comment type="pathway">
    <text evidence="2">Amino-acid biosynthesis; L-arginine biosynthesis; L-arginine from L-ornithine and carbamoyl phosphate: step 3/3.</text>
</comment>
<dbReference type="PRINTS" id="PR00149">
    <property type="entry name" value="FUMRATELYASE"/>
</dbReference>
<evidence type="ECO:0000313" key="12">
    <source>
        <dbReference type="Proteomes" id="UP001064489"/>
    </source>
</evidence>
<dbReference type="FunFam" id="1.10.275.10:FF:000013">
    <property type="entry name" value="Argininosuccinate lyase"/>
    <property type="match status" value="1"/>
</dbReference>
<name>A0AAD5JWH0_ACENE</name>
<dbReference type="EC" id="4.3.2.1" evidence="4"/>